<dbReference type="EMBL" id="AJAQ01000016">
    <property type="protein sequence ID" value="EOH93701.1"/>
    <property type="molecule type" value="Genomic_DNA"/>
</dbReference>
<dbReference type="PANTHER" id="PTHR43038:SF3">
    <property type="entry name" value="ABC TRANSPORTER G FAMILY MEMBER 20 ISOFORM X1"/>
    <property type="match status" value="1"/>
</dbReference>
<evidence type="ECO:0000313" key="2">
    <source>
        <dbReference type="Proteomes" id="UP000013782"/>
    </source>
</evidence>
<evidence type="ECO:0000313" key="1">
    <source>
        <dbReference type="EMBL" id="EOH93701.1"/>
    </source>
</evidence>
<dbReference type="SUPFAM" id="SSF52540">
    <property type="entry name" value="P-loop containing nucleoside triphosphate hydrolases"/>
    <property type="match status" value="1"/>
</dbReference>
<reference evidence="1 2" key="1">
    <citation type="submission" date="2013-02" db="EMBL/GenBank/DDBJ databases">
        <title>The Genome Sequence of Enterococcus pallens BAA-351.</title>
        <authorList>
            <consortium name="The Broad Institute Genome Sequencing Platform"/>
            <consortium name="The Broad Institute Genome Sequencing Center for Infectious Disease"/>
            <person name="Earl A.M."/>
            <person name="Gilmore M.S."/>
            <person name="Lebreton F."/>
            <person name="Walker B."/>
            <person name="Young S.K."/>
            <person name="Zeng Q."/>
            <person name="Gargeya S."/>
            <person name="Fitzgerald M."/>
            <person name="Haas B."/>
            <person name="Abouelleil A."/>
            <person name="Alvarado L."/>
            <person name="Arachchi H.M."/>
            <person name="Berlin A.M."/>
            <person name="Chapman S.B."/>
            <person name="Dewar J."/>
            <person name="Goldberg J."/>
            <person name="Griggs A."/>
            <person name="Gujja S."/>
            <person name="Hansen M."/>
            <person name="Howarth C."/>
            <person name="Imamovic A."/>
            <person name="Larimer J."/>
            <person name="McCowan C."/>
            <person name="Murphy C."/>
            <person name="Neiman D."/>
            <person name="Pearson M."/>
            <person name="Priest M."/>
            <person name="Roberts A."/>
            <person name="Saif S."/>
            <person name="Shea T."/>
            <person name="Sisk P."/>
            <person name="Sykes S."/>
            <person name="Wortman J."/>
            <person name="Nusbaum C."/>
            <person name="Birren B."/>
        </authorList>
    </citation>
    <scope>NUCLEOTIDE SEQUENCE [LARGE SCALE GENOMIC DNA]</scope>
    <source>
        <strain evidence="1 2">ATCC BAA-351</strain>
    </source>
</reference>
<dbReference type="AlphaFoldDB" id="R2SLE7"/>
<dbReference type="InterPro" id="IPR027417">
    <property type="entry name" value="P-loop_NTPase"/>
</dbReference>
<accession>R2SLE7</accession>
<dbReference type="Proteomes" id="UP000013782">
    <property type="component" value="Unassembled WGS sequence"/>
</dbReference>
<sequence>MTDQAIIVKNLNKKFGSRIVVNQLSFTVKRGSIFGLLGHNGSKT</sequence>
<dbReference type="HOGENOM" id="CLU_000604_1_15_9"/>
<dbReference type="PATRIC" id="fig|1158607.3.peg.2373"/>
<protein>
    <recommendedName>
        <fullName evidence="3">ABC transporter domain-containing protein</fullName>
    </recommendedName>
</protein>
<dbReference type="PANTHER" id="PTHR43038">
    <property type="entry name" value="ATP-BINDING CASSETTE, SUB-FAMILY H, MEMBER 1"/>
    <property type="match status" value="1"/>
</dbReference>
<gene>
    <name evidence="1" type="ORF">UAU_02397</name>
</gene>
<dbReference type="STRING" id="160454.RV10_GL001355"/>
<evidence type="ECO:0008006" key="3">
    <source>
        <dbReference type="Google" id="ProtNLM"/>
    </source>
</evidence>
<proteinExistence type="predicted"/>
<dbReference type="RefSeq" id="WP_010757387.1">
    <property type="nucleotide sequence ID" value="NZ_ASWD01000001.1"/>
</dbReference>
<keyword evidence="2" id="KW-1185">Reference proteome</keyword>
<organism evidence="1 2">
    <name type="scientific">Enterococcus pallens ATCC BAA-351</name>
    <dbReference type="NCBI Taxonomy" id="1158607"/>
    <lineage>
        <taxon>Bacteria</taxon>
        <taxon>Bacillati</taxon>
        <taxon>Bacillota</taxon>
        <taxon>Bacilli</taxon>
        <taxon>Lactobacillales</taxon>
        <taxon>Enterococcaceae</taxon>
        <taxon>Enterococcus</taxon>
    </lineage>
</organism>
<dbReference type="Gene3D" id="3.40.50.300">
    <property type="entry name" value="P-loop containing nucleotide triphosphate hydrolases"/>
    <property type="match status" value="1"/>
</dbReference>
<comment type="caution">
    <text evidence="1">The sequence shown here is derived from an EMBL/GenBank/DDBJ whole genome shotgun (WGS) entry which is preliminary data.</text>
</comment>
<name>R2SLE7_9ENTE</name>